<evidence type="ECO:0000256" key="1">
    <source>
        <dbReference type="ARBA" id="ARBA00022676"/>
    </source>
</evidence>
<gene>
    <name evidence="3" type="ORF">BJN34_04550</name>
</gene>
<dbReference type="Proteomes" id="UP000189627">
    <property type="component" value="Chromosome 1"/>
</dbReference>
<accession>A0A1U9UK67</accession>
<keyword evidence="2 3" id="KW-0808">Transferase</keyword>
<sequence>MAIRSKHILVSRTDNIGDIVLTLPMVARLRQMNPGARISFLCRAYAAPLVRFCTDIDQVIELEDIADAPAEYLKHSDIDTLLLAQPDRKLAYAAFRAGIRHRIGNARQKLYLLFYCNRRVRFSKRVTEDHEAQINFEFLRAFGPRSIPTREEIPGMYHFDIPVNSEISQQLQPYGFNLVLHTKSNGHGREWPIEHYTALAQMLRSQPDVHLWLTGSAREGEWLKAHGHALLQLPNVTSVCGAQTLGQLTQLIKQADGLIASGTGPLHLSAAIGQRTLGLFPPTRPMHPGRWAALGLRAQNLSMQKSCSACEKIVADTCDCMRQLTPQAVHGIVNDWILEKKEMGVKARAAN</sequence>
<name>A0A1U9UK67_CUPNE</name>
<dbReference type="Gene3D" id="3.40.50.2000">
    <property type="entry name" value="Glycogen Phosphorylase B"/>
    <property type="match status" value="2"/>
</dbReference>
<dbReference type="InterPro" id="IPR051199">
    <property type="entry name" value="LPS_LOS_Heptosyltrfase"/>
</dbReference>
<dbReference type="GO" id="GO:0005829">
    <property type="term" value="C:cytosol"/>
    <property type="evidence" value="ECO:0007669"/>
    <property type="project" value="TreeGrafter"/>
</dbReference>
<reference evidence="4" key="1">
    <citation type="submission" date="2017-02" db="EMBL/GenBank/DDBJ databases">
        <title>Complete genome sequence of Cupriavidus necator strain NH9, a 3-chlorobenzoate degrader.</title>
        <authorList>
            <person name="Moriuchi R."/>
            <person name="Dohra H."/>
            <person name="Ogawa N."/>
        </authorList>
    </citation>
    <scope>NUCLEOTIDE SEQUENCE [LARGE SCALE GENOMIC DNA]</scope>
    <source>
        <strain evidence="4">NH9</strain>
    </source>
</reference>
<evidence type="ECO:0000313" key="3">
    <source>
        <dbReference type="EMBL" id="AQV93166.1"/>
    </source>
</evidence>
<dbReference type="InterPro" id="IPR002201">
    <property type="entry name" value="Glyco_trans_9"/>
</dbReference>
<dbReference type="EMBL" id="CP017757">
    <property type="protein sequence ID" value="AQV93166.1"/>
    <property type="molecule type" value="Genomic_DNA"/>
</dbReference>
<dbReference type="AlphaFoldDB" id="A0A1U9UK67"/>
<dbReference type="Pfam" id="PF01075">
    <property type="entry name" value="Glyco_transf_9"/>
    <property type="match status" value="1"/>
</dbReference>
<dbReference type="KEGG" id="cuh:BJN34_04550"/>
<dbReference type="OrthoDB" id="9797795at2"/>
<evidence type="ECO:0000256" key="2">
    <source>
        <dbReference type="ARBA" id="ARBA00022679"/>
    </source>
</evidence>
<evidence type="ECO:0000313" key="4">
    <source>
        <dbReference type="Proteomes" id="UP000189627"/>
    </source>
</evidence>
<dbReference type="CDD" id="cd03789">
    <property type="entry name" value="GT9_LPS_heptosyltransferase"/>
    <property type="match status" value="1"/>
</dbReference>
<dbReference type="PANTHER" id="PTHR30160">
    <property type="entry name" value="TETRAACYLDISACCHARIDE 4'-KINASE-RELATED"/>
    <property type="match status" value="1"/>
</dbReference>
<proteinExistence type="predicted"/>
<dbReference type="GO" id="GO:0008713">
    <property type="term" value="F:ADP-heptose-lipopolysaccharide heptosyltransferase activity"/>
    <property type="evidence" value="ECO:0007669"/>
    <property type="project" value="TreeGrafter"/>
</dbReference>
<organism evidence="3 4">
    <name type="scientific">Cupriavidus necator</name>
    <name type="common">Alcaligenes eutrophus</name>
    <name type="synonym">Ralstonia eutropha</name>
    <dbReference type="NCBI Taxonomy" id="106590"/>
    <lineage>
        <taxon>Bacteria</taxon>
        <taxon>Pseudomonadati</taxon>
        <taxon>Pseudomonadota</taxon>
        <taxon>Betaproteobacteria</taxon>
        <taxon>Burkholderiales</taxon>
        <taxon>Burkholderiaceae</taxon>
        <taxon>Cupriavidus</taxon>
    </lineage>
</organism>
<dbReference type="RefSeq" id="WP_078195562.1">
    <property type="nucleotide sequence ID" value="NZ_CP017757.2"/>
</dbReference>
<keyword evidence="1" id="KW-0328">Glycosyltransferase</keyword>
<dbReference type="GO" id="GO:0009244">
    <property type="term" value="P:lipopolysaccharide core region biosynthetic process"/>
    <property type="evidence" value="ECO:0007669"/>
    <property type="project" value="TreeGrafter"/>
</dbReference>
<dbReference type="SUPFAM" id="SSF53756">
    <property type="entry name" value="UDP-Glycosyltransferase/glycogen phosphorylase"/>
    <property type="match status" value="1"/>
</dbReference>
<protein>
    <submittedName>
        <fullName evidence="3">Glycosyl transferase</fullName>
    </submittedName>
</protein>